<dbReference type="Proteomes" id="UP000095286">
    <property type="component" value="Unplaced"/>
</dbReference>
<protein>
    <submittedName>
        <fullName evidence="2">Uncharacterized protein</fullName>
    </submittedName>
</protein>
<sequence>MLFDHNFIVFSCLRNQRHLTMVNDSQAPGIFDGPNPLLQAPNNPVAEEQGGKKVKKGPSSRLKALPRLIALPKMFG</sequence>
<evidence type="ECO:0000313" key="2">
    <source>
        <dbReference type="WBParaSite" id="RSKR_0000507550.1"/>
    </source>
</evidence>
<reference evidence="2" key="1">
    <citation type="submission" date="2016-11" db="UniProtKB">
        <authorList>
            <consortium name="WormBaseParasite"/>
        </authorList>
    </citation>
    <scope>IDENTIFICATION</scope>
    <source>
        <strain evidence="2">KR3021</strain>
    </source>
</reference>
<proteinExistence type="predicted"/>
<dbReference type="WBParaSite" id="RSKR_0000507550.1">
    <property type="protein sequence ID" value="RSKR_0000507550.1"/>
    <property type="gene ID" value="RSKR_0000507550"/>
</dbReference>
<name>A0AC35TWI4_9BILA</name>
<evidence type="ECO:0000313" key="1">
    <source>
        <dbReference type="Proteomes" id="UP000095286"/>
    </source>
</evidence>
<organism evidence="1 2">
    <name type="scientific">Rhabditophanes sp. KR3021</name>
    <dbReference type="NCBI Taxonomy" id="114890"/>
    <lineage>
        <taxon>Eukaryota</taxon>
        <taxon>Metazoa</taxon>
        <taxon>Ecdysozoa</taxon>
        <taxon>Nematoda</taxon>
        <taxon>Chromadorea</taxon>
        <taxon>Rhabditida</taxon>
        <taxon>Tylenchina</taxon>
        <taxon>Panagrolaimomorpha</taxon>
        <taxon>Strongyloidoidea</taxon>
        <taxon>Alloionematidae</taxon>
        <taxon>Rhabditophanes</taxon>
    </lineage>
</organism>
<accession>A0AC35TWI4</accession>